<evidence type="ECO:0000256" key="2">
    <source>
        <dbReference type="ARBA" id="ARBA00022679"/>
    </source>
</evidence>
<dbReference type="RefSeq" id="WP_249304011.1">
    <property type="nucleotide sequence ID" value="NZ_JACRSW010000016.1"/>
</dbReference>
<evidence type="ECO:0000256" key="3">
    <source>
        <dbReference type="ARBA" id="ARBA00022695"/>
    </source>
</evidence>
<evidence type="ECO:0000313" key="4">
    <source>
        <dbReference type="EMBL" id="MBC8557096.1"/>
    </source>
</evidence>
<proteinExistence type="inferred from homology"/>
<evidence type="ECO:0000313" key="5">
    <source>
        <dbReference type="Proteomes" id="UP000637513"/>
    </source>
</evidence>
<comment type="caution">
    <text evidence="4">The sequence shown here is derived from an EMBL/GenBank/DDBJ whole genome shotgun (WGS) entry which is preliminary data.</text>
</comment>
<dbReference type="Pfam" id="PF01704">
    <property type="entry name" value="UDPGP"/>
    <property type="match status" value="1"/>
</dbReference>
<protein>
    <submittedName>
        <fullName evidence="4">UDPGP type 1 family protein</fullName>
    </submittedName>
</protein>
<comment type="similarity">
    <text evidence="1">Belongs to the UDPGP type 1 family.</text>
</comment>
<evidence type="ECO:0000256" key="1">
    <source>
        <dbReference type="ARBA" id="ARBA00010401"/>
    </source>
</evidence>
<keyword evidence="5" id="KW-1185">Reference proteome</keyword>
<organism evidence="4 5">
    <name type="scientific">Jutongia hominis</name>
    <dbReference type="NCBI Taxonomy" id="2763664"/>
    <lineage>
        <taxon>Bacteria</taxon>
        <taxon>Bacillati</taxon>
        <taxon>Bacillota</taxon>
        <taxon>Clostridia</taxon>
        <taxon>Lachnospirales</taxon>
        <taxon>Lachnospiraceae</taxon>
        <taxon>Jutongia</taxon>
    </lineage>
</organism>
<keyword evidence="3" id="KW-0548">Nucleotidyltransferase</keyword>
<keyword evidence="2" id="KW-0808">Transferase</keyword>
<dbReference type="Proteomes" id="UP000637513">
    <property type="component" value="Unassembled WGS sequence"/>
</dbReference>
<dbReference type="PANTHER" id="PTHR11952">
    <property type="entry name" value="UDP- GLUCOSE PYROPHOSPHORYLASE"/>
    <property type="match status" value="1"/>
</dbReference>
<dbReference type="SUPFAM" id="SSF53448">
    <property type="entry name" value="Nucleotide-diphospho-sugar transferases"/>
    <property type="match status" value="1"/>
</dbReference>
<accession>A0ABR7MTH6</accession>
<dbReference type="InterPro" id="IPR029044">
    <property type="entry name" value="Nucleotide-diphossugar_trans"/>
</dbReference>
<dbReference type="InterPro" id="IPR002618">
    <property type="entry name" value="UDPGP_fam"/>
</dbReference>
<dbReference type="InterPro" id="IPR039741">
    <property type="entry name" value="UDP-sugar_pyrophosphorylase"/>
</dbReference>
<gene>
    <name evidence="4" type="ORF">H8700_05170</name>
</gene>
<dbReference type="CDD" id="cd04193">
    <property type="entry name" value="UDPGlcNAc_PPase"/>
    <property type="match status" value="1"/>
</dbReference>
<dbReference type="Gene3D" id="3.90.550.10">
    <property type="entry name" value="Spore Coat Polysaccharide Biosynthesis Protein SpsA, Chain A"/>
    <property type="match status" value="1"/>
</dbReference>
<dbReference type="EMBL" id="JACRSW010000016">
    <property type="protein sequence ID" value="MBC8557096.1"/>
    <property type="molecule type" value="Genomic_DNA"/>
</dbReference>
<dbReference type="PANTHER" id="PTHR11952:SF2">
    <property type="entry name" value="LD24639P"/>
    <property type="match status" value="1"/>
</dbReference>
<name>A0ABR7MTH6_9FIRM</name>
<reference evidence="4 5" key="1">
    <citation type="submission" date="2020-08" db="EMBL/GenBank/DDBJ databases">
        <title>Genome public.</title>
        <authorList>
            <person name="Liu C."/>
            <person name="Sun Q."/>
        </authorList>
    </citation>
    <scope>NUCLEOTIDE SEQUENCE [LARGE SCALE GENOMIC DNA]</scope>
    <source>
        <strain evidence="4 5">BX3</strain>
    </source>
</reference>
<sequence length="408" mass="46088">MNLEKAKQKLDQYQQSHLLRYYDELNDAQKAALLEQIDTTDFSVLAKIHAPKTEDTQSNITPIEAMTLDEIASQKEEIHNIGLDAIKAHKVGAVLLAGGMGTRLGSDHPKGMYDIGITKPVYIFQRIIENLFDVVKEADTWIHLFIMTSDKNHEDTTSFFEKMNYFGYDKNYIHFFRQDMAPASDYNGKIFLEEKGKLATSPNGNGGWFSSLQNAGLIDLMHKEGITWINVFAVDNVLQRIADPTFIGATIAKKCDCGSKVVRKASPDEKVGVMCLENGHPSIVEYYELTEAMRDAKNAKGEPAYNFGVILNYLFEIGHLEKIANNELPLHIVEKKIPYLDEQGNLQKPEDVNGYKFESLILDLIRLFDNCLPFEVERNKEFAPIKNKTGVDSIDSARELLKENGITL</sequence>